<evidence type="ECO:0000313" key="3">
    <source>
        <dbReference type="EMBL" id="MBO8436931.1"/>
    </source>
</evidence>
<dbReference type="InterPro" id="IPR035093">
    <property type="entry name" value="RelE/ParE_toxin_dom_sf"/>
</dbReference>
<reference evidence="3" key="1">
    <citation type="submission" date="2020-10" db="EMBL/GenBank/DDBJ databases">
        <authorList>
            <person name="Gilroy R."/>
        </authorList>
    </citation>
    <scope>NUCLEOTIDE SEQUENCE</scope>
    <source>
        <strain evidence="3">7293</strain>
    </source>
</reference>
<dbReference type="Gene3D" id="3.30.2310.20">
    <property type="entry name" value="RelE-like"/>
    <property type="match status" value="1"/>
</dbReference>
<sequence>MSYEIKITPGFKKSFKKLDFITQRTISKWIIKNLEETDIPHLHGKALSGNLKGLWRYSIGDYRLIADIQDKELVIVAIDIGHRREIYR</sequence>
<accession>A0A9D9E0G5</accession>
<keyword evidence="2" id="KW-1277">Toxin-antitoxin system</keyword>
<name>A0A9D9E0G5_9SPIO</name>
<organism evidence="3 4">
    <name type="scientific">Candidatus Ornithospirochaeta stercoripullorum</name>
    <dbReference type="NCBI Taxonomy" id="2840899"/>
    <lineage>
        <taxon>Bacteria</taxon>
        <taxon>Pseudomonadati</taxon>
        <taxon>Spirochaetota</taxon>
        <taxon>Spirochaetia</taxon>
        <taxon>Spirochaetales</taxon>
        <taxon>Spirochaetaceae</taxon>
        <taxon>Spirochaetaceae incertae sedis</taxon>
        <taxon>Candidatus Ornithospirochaeta</taxon>
    </lineage>
</organism>
<dbReference type="Pfam" id="PF05016">
    <property type="entry name" value="ParE_toxin"/>
    <property type="match status" value="1"/>
</dbReference>
<dbReference type="Proteomes" id="UP000823615">
    <property type="component" value="Unassembled WGS sequence"/>
</dbReference>
<dbReference type="NCBIfam" id="TIGR02385">
    <property type="entry name" value="RelE_StbE"/>
    <property type="match status" value="1"/>
</dbReference>
<reference evidence="3" key="2">
    <citation type="journal article" date="2021" name="PeerJ">
        <title>Extensive microbial diversity within the chicken gut microbiome revealed by metagenomics and culture.</title>
        <authorList>
            <person name="Gilroy R."/>
            <person name="Ravi A."/>
            <person name="Getino M."/>
            <person name="Pursley I."/>
            <person name="Horton D.L."/>
            <person name="Alikhan N.F."/>
            <person name="Baker D."/>
            <person name="Gharbi K."/>
            <person name="Hall N."/>
            <person name="Watson M."/>
            <person name="Adriaenssens E.M."/>
            <person name="Foster-Nyarko E."/>
            <person name="Jarju S."/>
            <person name="Secka A."/>
            <person name="Antonio M."/>
            <person name="Oren A."/>
            <person name="Chaudhuri R.R."/>
            <person name="La Ragione R."/>
            <person name="Hildebrand F."/>
            <person name="Pallen M.J."/>
        </authorList>
    </citation>
    <scope>NUCLEOTIDE SEQUENCE</scope>
    <source>
        <strain evidence="3">7293</strain>
    </source>
</reference>
<dbReference type="AlphaFoldDB" id="A0A9D9E0G5"/>
<proteinExistence type="inferred from homology"/>
<dbReference type="PANTHER" id="PTHR35601:SF1">
    <property type="entry name" value="TOXIN RELE"/>
    <property type="match status" value="1"/>
</dbReference>
<comment type="caution">
    <text evidence="3">The sequence shown here is derived from an EMBL/GenBank/DDBJ whole genome shotgun (WGS) entry which is preliminary data.</text>
</comment>
<evidence type="ECO:0000313" key="4">
    <source>
        <dbReference type="Proteomes" id="UP000823615"/>
    </source>
</evidence>
<comment type="similarity">
    <text evidence="1">Belongs to the RelE toxin family.</text>
</comment>
<dbReference type="PANTHER" id="PTHR35601">
    <property type="entry name" value="TOXIN RELE"/>
    <property type="match status" value="1"/>
</dbReference>
<dbReference type="InterPro" id="IPR007712">
    <property type="entry name" value="RelE/ParE_toxin"/>
</dbReference>
<gene>
    <name evidence="3" type="ORF">IAA97_08135</name>
</gene>
<evidence type="ECO:0000256" key="2">
    <source>
        <dbReference type="ARBA" id="ARBA00022649"/>
    </source>
</evidence>
<dbReference type="EMBL" id="JADIMT010000093">
    <property type="protein sequence ID" value="MBO8436931.1"/>
    <property type="molecule type" value="Genomic_DNA"/>
</dbReference>
<evidence type="ECO:0000256" key="1">
    <source>
        <dbReference type="ARBA" id="ARBA00006226"/>
    </source>
</evidence>
<protein>
    <submittedName>
        <fullName evidence="3">Type II toxin-antitoxin system RelE/ParE family toxin</fullName>
    </submittedName>
</protein>
<dbReference type="SUPFAM" id="SSF143011">
    <property type="entry name" value="RelE-like"/>
    <property type="match status" value="1"/>
</dbReference>